<dbReference type="OrthoDB" id="9808753at2"/>
<evidence type="ECO:0000313" key="3">
    <source>
        <dbReference type="EMBL" id="SHL11016.1"/>
    </source>
</evidence>
<protein>
    <submittedName>
        <fullName evidence="3">Uncharacterized protein</fullName>
    </submittedName>
</protein>
<gene>
    <name evidence="3" type="ORF">SAMN05444484_101338</name>
</gene>
<dbReference type="Proteomes" id="UP000184028">
    <property type="component" value="Unassembled WGS sequence"/>
</dbReference>
<keyword evidence="1" id="KW-0175">Coiled coil</keyword>
<feature type="chain" id="PRO_5009922632" evidence="2">
    <location>
        <begin position="23"/>
        <end position="354"/>
    </location>
</feature>
<dbReference type="AlphaFoldDB" id="A0A1M6XYN1"/>
<feature type="coiled-coil region" evidence="1">
    <location>
        <begin position="326"/>
        <end position="353"/>
    </location>
</feature>
<organism evidence="3 4">
    <name type="scientific">Flavobacterium chilense</name>
    <dbReference type="NCBI Taxonomy" id="946677"/>
    <lineage>
        <taxon>Bacteria</taxon>
        <taxon>Pseudomonadati</taxon>
        <taxon>Bacteroidota</taxon>
        <taxon>Flavobacteriia</taxon>
        <taxon>Flavobacteriales</taxon>
        <taxon>Flavobacteriaceae</taxon>
        <taxon>Flavobacterium</taxon>
    </lineage>
</organism>
<evidence type="ECO:0000256" key="2">
    <source>
        <dbReference type="SAM" id="SignalP"/>
    </source>
</evidence>
<keyword evidence="4" id="KW-1185">Reference proteome</keyword>
<dbReference type="EMBL" id="FRBT01000001">
    <property type="protein sequence ID" value="SHL11016.1"/>
    <property type="molecule type" value="Genomic_DNA"/>
</dbReference>
<feature type="signal peptide" evidence="2">
    <location>
        <begin position="1"/>
        <end position="22"/>
    </location>
</feature>
<dbReference type="RefSeq" id="WP_068843631.1">
    <property type="nucleotide sequence ID" value="NZ_FRBT01000001.1"/>
</dbReference>
<evidence type="ECO:0000313" key="4">
    <source>
        <dbReference type="Proteomes" id="UP000184028"/>
    </source>
</evidence>
<name>A0A1M6XYN1_9FLAO</name>
<proteinExistence type="predicted"/>
<keyword evidence="2" id="KW-0732">Signal</keyword>
<accession>A0A1M6XYN1</accession>
<evidence type="ECO:0000256" key="1">
    <source>
        <dbReference type="SAM" id="Coils"/>
    </source>
</evidence>
<dbReference type="STRING" id="946677.SAMN05444484_101338"/>
<reference evidence="4" key="1">
    <citation type="submission" date="2016-11" db="EMBL/GenBank/DDBJ databases">
        <authorList>
            <person name="Varghese N."/>
            <person name="Submissions S."/>
        </authorList>
    </citation>
    <scope>NUCLEOTIDE SEQUENCE [LARGE SCALE GENOMIC DNA]</scope>
    <source>
        <strain evidence="4">DSM 24724</strain>
    </source>
</reference>
<sequence>MIKITTKVYSIFCFLIVLVANAQISTGTGGGGNVLSNTPSSNINVGIGTTNPTAKLEVNGDVKVKNIIFSGESFPDGQTFIDLNDRNLKCGVFQAGSFVNANSRMMKFLDFPASNINAKSMFWFAIDDRSDNQRFRSYAQTSGYGGFEINDSKQRNVFKVLEDTTPDGCNFSHASLPNANTKLIIGASYESLTSDENIKYKLIIKAGTCGSTFLDGSGSAFIEGNTVSMGNIGVGTTNFIDGSTTYRLSVKGKIRAEEIKVYNTWADYVFSKNYKLPTLKEVETYIAKNGHLPNVPSAKEITEKGLELGEMTKIQQEKIEELTLYVIQQNKENEQLHKDIEELKAQVKILLEKR</sequence>